<organism evidence="1 2">
    <name type="scientific">Mucuna pruriens</name>
    <name type="common">Velvet bean</name>
    <name type="synonym">Dolichos pruriens</name>
    <dbReference type="NCBI Taxonomy" id="157652"/>
    <lineage>
        <taxon>Eukaryota</taxon>
        <taxon>Viridiplantae</taxon>
        <taxon>Streptophyta</taxon>
        <taxon>Embryophyta</taxon>
        <taxon>Tracheophyta</taxon>
        <taxon>Spermatophyta</taxon>
        <taxon>Magnoliopsida</taxon>
        <taxon>eudicotyledons</taxon>
        <taxon>Gunneridae</taxon>
        <taxon>Pentapetalae</taxon>
        <taxon>rosids</taxon>
        <taxon>fabids</taxon>
        <taxon>Fabales</taxon>
        <taxon>Fabaceae</taxon>
        <taxon>Papilionoideae</taxon>
        <taxon>50 kb inversion clade</taxon>
        <taxon>NPAAA clade</taxon>
        <taxon>indigoferoid/millettioid clade</taxon>
        <taxon>Phaseoleae</taxon>
        <taxon>Mucuna</taxon>
    </lineage>
</organism>
<proteinExistence type="predicted"/>
<dbReference type="OrthoDB" id="1937754at2759"/>
<feature type="non-terminal residue" evidence="1">
    <location>
        <position position="1"/>
    </location>
</feature>
<evidence type="ECO:0000313" key="2">
    <source>
        <dbReference type="Proteomes" id="UP000257109"/>
    </source>
</evidence>
<dbReference type="AlphaFoldDB" id="A0A371FSF9"/>
<sequence>MVEVKVIPLGPNDLSKLFDIFSLTMKGKSSFNIFYFVSQIANGDHVPIVGFGSIQLQFTLSLLNVFHVSNLTNNFISIHRLAQDLNCIVTFYHSHCVFQDLASWRTILIAKKQVGLTFYNTRQLMIETEKRESLLITKQPQKLRHHRTSFLPSNSKNVVPFDLIHSNVWGPITELVVGARWFVTLIDVYTCLTWTYLMKHKFEILFISFLVSISLNKMGLQNEKIVIFLRLSELYSLKCPYQMSIRESIITLKIVGSLCQWISPFTKHNPFLSVLHLGGRVFQKSNHKEVEEEDHYETKKEERFFGIKYQRQKKPTPVP</sequence>
<comment type="caution">
    <text evidence="1">The sequence shown here is derived from an EMBL/GenBank/DDBJ whole genome shotgun (WGS) entry which is preliminary data.</text>
</comment>
<dbReference type="Proteomes" id="UP000257109">
    <property type="component" value="Unassembled WGS sequence"/>
</dbReference>
<keyword evidence="2" id="KW-1185">Reference proteome</keyword>
<dbReference type="EMBL" id="QJKJ01007979">
    <property type="protein sequence ID" value="RDX81221.1"/>
    <property type="molecule type" value="Genomic_DNA"/>
</dbReference>
<name>A0A371FSF9_MUCPR</name>
<gene>
    <name evidence="1" type="ORF">CR513_38131</name>
</gene>
<evidence type="ECO:0008006" key="3">
    <source>
        <dbReference type="Google" id="ProtNLM"/>
    </source>
</evidence>
<dbReference type="Gene3D" id="3.30.420.10">
    <property type="entry name" value="Ribonuclease H-like superfamily/Ribonuclease H"/>
    <property type="match status" value="1"/>
</dbReference>
<dbReference type="GO" id="GO:0003676">
    <property type="term" value="F:nucleic acid binding"/>
    <property type="evidence" value="ECO:0007669"/>
    <property type="project" value="InterPro"/>
</dbReference>
<protein>
    <recommendedName>
        <fullName evidence="3">Integrase catalytic domain-containing protein</fullName>
    </recommendedName>
</protein>
<dbReference type="InterPro" id="IPR036397">
    <property type="entry name" value="RNaseH_sf"/>
</dbReference>
<accession>A0A371FSF9</accession>
<evidence type="ECO:0000313" key="1">
    <source>
        <dbReference type="EMBL" id="RDX81221.1"/>
    </source>
</evidence>
<reference evidence="1" key="1">
    <citation type="submission" date="2018-05" db="EMBL/GenBank/DDBJ databases">
        <title>Draft genome of Mucuna pruriens seed.</title>
        <authorList>
            <person name="Nnadi N.E."/>
            <person name="Vos R."/>
            <person name="Hasami M.H."/>
            <person name="Devisetty U.K."/>
            <person name="Aguiy J.C."/>
        </authorList>
    </citation>
    <scope>NUCLEOTIDE SEQUENCE [LARGE SCALE GENOMIC DNA]</scope>
    <source>
        <strain evidence="1">JCA_2017</strain>
    </source>
</reference>